<evidence type="ECO:0000259" key="4">
    <source>
        <dbReference type="Pfam" id="PF01212"/>
    </source>
</evidence>
<dbReference type="Gene3D" id="3.40.640.10">
    <property type="entry name" value="Type I PLP-dependent aspartate aminotransferase-like (Major domain)"/>
    <property type="match status" value="1"/>
</dbReference>
<gene>
    <name evidence="5" type="ORF">DCS_03061</name>
</gene>
<dbReference type="GeneID" id="63715704"/>
<dbReference type="SUPFAM" id="SSF53383">
    <property type="entry name" value="PLP-dependent transferases"/>
    <property type="match status" value="1"/>
</dbReference>
<keyword evidence="3" id="KW-0663">Pyridoxal phosphate</keyword>
<dbReference type="InterPro" id="IPR015422">
    <property type="entry name" value="PyrdxlP-dep_Trfase_small"/>
</dbReference>
<dbReference type="InParanoid" id="A0A151GXV2"/>
<dbReference type="GO" id="GO:0016829">
    <property type="term" value="F:lyase activity"/>
    <property type="evidence" value="ECO:0007669"/>
    <property type="project" value="InterPro"/>
</dbReference>
<evidence type="ECO:0000256" key="2">
    <source>
        <dbReference type="ARBA" id="ARBA00006966"/>
    </source>
</evidence>
<dbReference type="Pfam" id="PF01212">
    <property type="entry name" value="Beta_elim_lyase"/>
    <property type="match status" value="1"/>
</dbReference>
<evidence type="ECO:0000313" key="6">
    <source>
        <dbReference type="Proteomes" id="UP000076580"/>
    </source>
</evidence>
<dbReference type="InterPro" id="IPR015424">
    <property type="entry name" value="PyrdxlP-dep_Trfase"/>
</dbReference>
<dbReference type="PANTHER" id="PTHR48097">
    <property type="entry name" value="L-THREONINE ALDOLASE-RELATED"/>
    <property type="match status" value="1"/>
</dbReference>
<sequence length="392" mass="42676">MTVAVELISSRTALPIESDQVQTTVAMPEAAAVYPPRAKYSFLDDYSEGAHPQVLEALIASNGTQESGYGNDRYSDEARRHICRHLGRDDVGIFFVPSGTSANAISIAACLRPHEAVIAASTGHIVTRETGAVEATGHKIINVAPCNGKLTPDSIRKALDDNWHYPHMAKPRLVYVSHATEVGTVYSKAELAAIKQLCELKGLLLFMDGARIGAALTSSTSDMTLRDVLDLTDIFWIGGTKNGALLGEAVVVKSPDLAVDFAFYVKQHGSLLAKSRIMGVEFAELFRENLYFELARRGNAAAEKLSRSIVGAGYALRAETETNQVFAILPLGLVQELQKDFVFYVWEKCGANWAVVRLLTTWATDTAQLEKFNNTVLSWVPLPDHGDADGCF</sequence>
<evidence type="ECO:0000256" key="1">
    <source>
        <dbReference type="ARBA" id="ARBA00001933"/>
    </source>
</evidence>
<feature type="domain" description="Aromatic amino acid beta-eliminating lyase/threonine aldolase" evidence="4">
    <location>
        <begin position="65"/>
        <end position="328"/>
    </location>
</feature>
<dbReference type="AlphaFoldDB" id="A0A151GXV2"/>
<dbReference type="PANTHER" id="PTHR48097:SF5">
    <property type="entry name" value="LOW SPECIFICITY L-THREONINE ALDOLASE"/>
    <property type="match status" value="1"/>
</dbReference>
<dbReference type="Proteomes" id="UP000076580">
    <property type="component" value="Chromosome 01"/>
</dbReference>
<protein>
    <submittedName>
        <fullName evidence="5">Threonine aldolase</fullName>
    </submittedName>
</protein>
<keyword evidence="6" id="KW-1185">Reference proteome</keyword>
<dbReference type="OrthoDB" id="10261951at2759"/>
<accession>A0A151GXV2</accession>
<comment type="cofactor">
    <cofactor evidence="1">
        <name>pyridoxal 5'-phosphate</name>
        <dbReference type="ChEBI" id="CHEBI:597326"/>
    </cofactor>
</comment>
<evidence type="ECO:0000256" key="3">
    <source>
        <dbReference type="ARBA" id="ARBA00022898"/>
    </source>
</evidence>
<evidence type="ECO:0000313" key="5">
    <source>
        <dbReference type="EMBL" id="KYK61916.1"/>
    </source>
</evidence>
<dbReference type="InterPro" id="IPR001597">
    <property type="entry name" value="ArAA_b-elim_lyase/Thr_aldolase"/>
</dbReference>
<dbReference type="RefSeq" id="XP_040661268.1">
    <property type="nucleotide sequence ID" value="XM_040800385.1"/>
</dbReference>
<dbReference type="InterPro" id="IPR015421">
    <property type="entry name" value="PyrdxlP-dep_Trfase_major"/>
</dbReference>
<dbReference type="EMBL" id="LAYC01000001">
    <property type="protein sequence ID" value="KYK61916.1"/>
    <property type="molecule type" value="Genomic_DNA"/>
</dbReference>
<dbReference type="STRING" id="98403.A0A151GXV2"/>
<organism evidence="5 6">
    <name type="scientific">Drechmeria coniospora</name>
    <name type="common">Nematophagous fungus</name>
    <name type="synonym">Meria coniospora</name>
    <dbReference type="NCBI Taxonomy" id="98403"/>
    <lineage>
        <taxon>Eukaryota</taxon>
        <taxon>Fungi</taxon>
        <taxon>Dikarya</taxon>
        <taxon>Ascomycota</taxon>
        <taxon>Pezizomycotina</taxon>
        <taxon>Sordariomycetes</taxon>
        <taxon>Hypocreomycetidae</taxon>
        <taxon>Hypocreales</taxon>
        <taxon>Ophiocordycipitaceae</taxon>
        <taxon>Drechmeria</taxon>
    </lineage>
</organism>
<comment type="caution">
    <text evidence="5">The sequence shown here is derived from an EMBL/GenBank/DDBJ whole genome shotgun (WGS) entry which is preliminary data.</text>
</comment>
<comment type="similarity">
    <text evidence="2">Belongs to the threonine aldolase family.</text>
</comment>
<proteinExistence type="inferred from homology"/>
<reference evidence="5 6" key="1">
    <citation type="journal article" date="2016" name="Sci. Rep.">
        <title>Insights into Adaptations to a Near-Obligate Nematode Endoparasitic Lifestyle from the Finished Genome of Drechmeria coniospora.</title>
        <authorList>
            <person name="Zhang L."/>
            <person name="Zhou Z."/>
            <person name="Guo Q."/>
            <person name="Fokkens L."/>
            <person name="Miskei M."/>
            <person name="Pocsi I."/>
            <person name="Zhang W."/>
            <person name="Chen M."/>
            <person name="Wang L."/>
            <person name="Sun Y."/>
            <person name="Donzelli B.G."/>
            <person name="Gibson D.M."/>
            <person name="Nelson D.R."/>
            <person name="Luo J.G."/>
            <person name="Rep M."/>
            <person name="Liu H."/>
            <person name="Yang S."/>
            <person name="Wang J."/>
            <person name="Krasnoff S.B."/>
            <person name="Xu Y."/>
            <person name="Molnar I."/>
            <person name="Lin M."/>
        </authorList>
    </citation>
    <scope>NUCLEOTIDE SEQUENCE [LARGE SCALE GENOMIC DNA]</scope>
    <source>
        <strain evidence="5 6">ARSEF 6962</strain>
    </source>
</reference>
<dbReference type="Gene3D" id="3.90.1150.10">
    <property type="entry name" value="Aspartate Aminotransferase, domain 1"/>
    <property type="match status" value="1"/>
</dbReference>
<dbReference type="GO" id="GO:0006520">
    <property type="term" value="P:amino acid metabolic process"/>
    <property type="evidence" value="ECO:0007669"/>
    <property type="project" value="InterPro"/>
</dbReference>
<name>A0A151GXV2_DRECN</name>